<evidence type="ECO:0000313" key="1">
    <source>
        <dbReference type="EMBL" id="GFR14155.1"/>
    </source>
</evidence>
<organism evidence="1 2">
    <name type="scientific">Trichonephila clavata</name>
    <name type="common">Joro spider</name>
    <name type="synonym">Nephila clavata</name>
    <dbReference type="NCBI Taxonomy" id="2740835"/>
    <lineage>
        <taxon>Eukaryota</taxon>
        <taxon>Metazoa</taxon>
        <taxon>Ecdysozoa</taxon>
        <taxon>Arthropoda</taxon>
        <taxon>Chelicerata</taxon>
        <taxon>Arachnida</taxon>
        <taxon>Araneae</taxon>
        <taxon>Araneomorphae</taxon>
        <taxon>Entelegynae</taxon>
        <taxon>Araneoidea</taxon>
        <taxon>Nephilidae</taxon>
        <taxon>Trichonephila</taxon>
    </lineage>
</organism>
<reference evidence="1" key="1">
    <citation type="submission" date="2020-07" db="EMBL/GenBank/DDBJ databases">
        <title>Multicomponent nature underlies the extraordinary mechanical properties of spider dragline silk.</title>
        <authorList>
            <person name="Kono N."/>
            <person name="Nakamura H."/>
            <person name="Mori M."/>
            <person name="Yoshida Y."/>
            <person name="Ohtoshi R."/>
            <person name="Malay A.D."/>
            <person name="Moran D.A.P."/>
            <person name="Tomita M."/>
            <person name="Numata K."/>
            <person name="Arakawa K."/>
        </authorList>
    </citation>
    <scope>NUCLEOTIDE SEQUENCE</scope>
</reference>
<proteinExistence type="predicted"/>
<evidence type="ECO:0000313" key="2">
    <source>
        <dbReference type="Proteomes" id="UP000887116"/>
    </source>
</evidence>
<protein>
    <submittedName>
        <fullName evidence="1">Uncharacterized protein</fullName>
    </submittedName>
</protein>
<dbReference type="AlphaFoldDB" id="A0A8X6LLF9"/>
<comment type="caution">
    <text evidence="1">The sequence shown here is derived from an EMBL/GenBank/DDBJ whole genome shotgun (WGS) entry which is preliminary data.</text>
</comment>
<sequence>MLATLTNFVVTIELKIVAESILIIGKPPTYRYIFHINGRPIPHSSAGDVVFARFVELCVRNDIHVPIMLSYKTILNLEIQYLSTTFNFYATHRFALT</sequence>
<keyword evidence="2" id="KW-1185">Reference proteome</keyword>
<accession>A0A8X6LLF9</accession>
<name>A0A8X6LLF9_TRICU</name>
<dbReference type="Proteomes" id="UP000887116">
    <property type="component" value="Unassembled WGS sequence"/>
</dbReference>
<gene>
    <name evidence="1" type="ORF">TNCT_555541</name>
</gene>
<dbReference type="EMBL" id="BMAO01027044">
    <property type="protein sequence ID" value="GFR14155.1"/>
    <property type="molecule type" value="Genomic_DNA"/>
</dbReference>